<evidence type="ECO:0000256" key="2">
    <source>
        <dbReference type="SAM" id="Phobius"/>
    </source>
</evidence>
<keyword evidence="2" id="KW-1133">Transmembrane helix</keyword>
<dbReference type="InterPro" id="IPR021511">
    <property type="entry name" value="DUF3172"/>
</dbReference>
<reference evidence="3" key="1">
    <citation type="submission" date="2020-10" db="EMBL/GenBank/DDBJ databases">
        <authorList>
            <person name="Castelo-Branco R."/>
            <person name="Eusebio N."/>
            <person name="Adriana R."/>
            <person name="Vieira A."/>
            <person name="Brugerolle De Fraissinette N."/>
            <person name="Rezende De Castro R."/>
            <person name="Schneider M.P."/>
            <person name="Vasconcelos V."/>
            <person name="Leao P.N."/>
        </authorList>
    </citation>
    <scope>NUCLEOTIDE SEQUENCE</scope>
    <source>
        <strain evidence="3">LEGE 07157</strain>
    </source>
</reference>
<evidence type="ECO:0000313" key="3">
    <source>
        <dbReference type="EMBL" id="MBE9117288.1"/>
    </source>
</evidence>
<feature type="compositionally biased region" description="Basic and acidic residues" evidence="1">
    <location>
        <begin position="7"/>
        <end position="19"/>
    </location>
</feature>
<feature type="transmembrane region" description="Helical" evidence="2">
    <location>
        <begin position="34"/>
        <end position="56"/>
    </location>
</feature>
<gene>
    <name evidence="3" type="ORF">IQ249_15410</name>
</gene>
<protein>
    <submittedName>
        <fullName evidence="3">DUF3172 domain-containing protein</fullName>
    </submittedName>
</protein>
<proteinExistence type="predicted"/>
<dbReference type="RefSeq" id="WP_194030376.1">
    <property type="nucleotide sequence ID" value="NZ_JADEWZ010000023.1"/>
</dbReference>
<keyword evidence="2" id="KW-0472">Membrane</keyword>
<name>A0A8J7DZE7_9CYAN</name>
<dbReference type="EMBL" id="JADEWZ010000023">
    <property type="protein sequence ID" value="MBE9117288.1"/>
    <property type="molecule type" value="Genomic_DNA"/>
</dbReference>
<organism evidence="3 4">
    <name type="scientific">Lusitaniella coriacea LEGE 07157</name>
    <dbReference type="NCBI Taxonomy" id="945747"/>
    <lineage>
        <taxon>Bacteria</taxon>
        <taxon>Bacillati</taxon>
        <taxon>Cyanobacteriota</taxon>
        <taxon>Cyanophyceae</taxon>
        <taxon>Spirulinales</taxon>
        <taxon>Lusitaniellaceae</taxon>
        <taxon>Lusitaniella</taxon>
    </lineage>
</organism>
<evidence type="ECO:0000256" key="1">
    <source>
        <dbReference type="SAM" id="MobiDB-lite"/>
    </source>
</evidence>
<evidence type="ECO:0000313" key="4">
    <source>
        <dbReference type="Proteomes" id="UP000654482"/>
    </source>
</evidence>
<comment type="caution">
    <text evidence="3">The sequence shown here is derived from an EMBL/GenBank/DDBJ whole genome shotgun (WGS) entry which is preliminary data.</text>
</comment>
<feature type="region of interest" description="Disordered" evidence="1">
    <location>
        <begin position="1"/>
        <end position="25"/>
    </location>
</feature>
<dbReference type="Pfam" id="PF11371">
    <property type="entry name" value="DUF3172"/>
    <property type="match status" value="1"/>
</dbReference>
<sequence>MKRRPKSSYDRSYDYERPPSPKQTSPRSFFNFSLNYATLALLGGILIAGIGIGIAFNTTASFSTENVASREIIDRSAPNAELCQQYGASAIVTDMKVYVTLNPFKVFVTKPVMQPGCVLRQNNWAILEQQKLVSHQQVSECKNRMNTFGFTGSLESSSPEITCIYPNDDAGNHFVNKPGTAIPRTGPDNF</sequence>
<keyword evidence="2" id="KW-0812">Transmembrane</keyword>
<dbReference type="AlphaFoldDB" id="A0A8J7DZE7"/>
<accession>A0A8J7DZE7</accession>
<keyword evidence="4" id="KW-1185">Reference proteome</keyword>
<dbReference type="Proteomes" id="UP000654482">
    <property type="component" value="Unassembled WGS sequence"/>
</dbReference>